<dbReference type="Pfam" id="PF03735">
    <property type="entry name" value="ENT"/>
    <property type="match status" value="1"/>
</dbReference>
<feature type="region of interest" description="Disordered" evidence="3">
    <location>
        <begin position="682"/>
        <end position="701"/>
    </location>
</feature>
<dbReference type="AlphaFoldDB" id="A0A5S6QZ01"/>
<reference evidence="6" key="1">
    <citation type="submission" date="2019-12" db="UniProtKB">
        <authorList>
            <consortium name="WormBaseParasite"/>
        </authorList>
    </citation>
    <scope>IDENTIFICATION</scope>
</reference>
<feature type="region of interest" description="Disordered" evidence="3">
    <location>
        <begin position="237"/>
        <end position="262"/>
    </location>
</feature>
<dbReference type="InterPro" id="IPR005491">
    <property type="entry name" value="ENT_dom"/>
</dbReference>
<dbReference type="InterPro" id="IPR036142">
    <property type="entry name" value="ENT_dom-like_sf"/>
</dbReference>
<dbReference type="WBParaSite" id="TMUE_3000012127.1">
    <property type="protein sequence ID" value="TMUE_3000012127.1"/>
    <property type="gene ID" value="WBGene00292246"/>
</dbReference>
<evidence type="ECO:0000313" key="6">
    <source>
        <dbReference type="WBParaSite" id="TMUE_3000012127.1"/>
    </source>
</evidence>
<dbReference type="SUPFAM" id="SSF158639">
    <property type="entry name" value="ENT-like"/>
    <property type="match status" value="1"/>
</dbReference>
<feature type="region of interest" description="Disordered" evidence="3">
    <location>
        <begin position="459"/>
        <end position="481"/>
    </location>
</feature>
<evidence type="ECO:0000256" key="2">
    <source>
        <dbReference type="ARBA" id="ARBA00023242"/>
    </source>
</evidence>
<keyword evidence="2" id="KW-0539">Nucleus</keyword>
<sequence length="750" mass="81206">MQSSGGVNEAKLPEQSFIPSSFNPTPENSQVFLVNCGAIAYDLVLTYFRAHGALSDYKRLVLSHLRCLLLITDGRHKASAKKVYCDDLLRKVAEALNPGVDVHESWKIESDMSTHSNGASCTQVVCGPLTENLAKFADVLNYEQALYASSLRNKHSSYKLTSSVGVSDLDKVNIKRKRMCLHDPCCRTLAEVSKFKIKKAHEIRKRLVASAVARRTRNKLIKARLRAILSRTRQSTSGLGKSVSVDGENPLGEAVASSGNVQAEKRPEAFTVDVEEAKSKSSTLNLDLFADGSIYNQLFDEYYGDRRKEKQNVDSSANDSSLDKGVRAASSFLTEGGTSTSRTQSGASSFRRLEASDYLSPIDALLSERCYWNQSGSTKAAMQGFSGQTSALQMTNSRNLLVPTVRHFESTILRKKSKSEIKQDVINRQICFPPGSIYSMQNSTVPAGPRILRTKAVSQPAVNGMSPSGDLSRSCFRGDAATGSSRDAKLVIRDNKARSVILMRRSEVPQHFDGAPRSAANTRFRIINRKELKDGARNVPSFFAADSRTSILKMPIGQRIRSRFGNPALTLASTQASSIQSSGHTSLCSQATGSTSIGYGPRSDHLRKSVTVGAFSVASQNTTTDNSLVSLTSSTQGTSLIRPVAGNASAKVDNRGACQLLPSSQDGKACRVRLHVASANAEKRNATQPVDSSGNKFPTGTSSHVGNVRLIGKTMTKKLAGVKVAFRERTSDSLKLTSLGSRTSDAKYDG</sequence>
<protein>
    <submittedName>
        <fullName evidence="6">ENT domain-containing protein</fullName>
    </submittedName>
</protein>
<feature type="compositionally biased region" description="Polar residues" evidence="3">
    <location>
        <begin position="459"/>
        <end position="471"/>
    </location>
</feature>
<feature type="compositionally biased region" description="Polar residues" evidence="3">
    <location>
        <begin position="686"/>
        <end position="701"/>
    </location>
</feature>
<comment type="subcellular location">
    <subcellularLocation>
        <location evidence="1">Nucleus</location>
    </subcellularLocation>
</comment>
<evidence type="ECO:0000256" key="3">
    <source>
        <dbReference type="SAM" id="MobiDB-lite"/>
    </source>
</evidence>
<dbReference type="Proteomes" id="UP000046395">
    <property type="component" value="Unassembled WGS sequence"/>
</dbReference>
<evidence type="ECO:0000256" key="1">
    <source>
        <dbReference type="ARBA" id="ARBA00004123"/>
    </source>
</evidence>
<name>A0A5S6QZ01_TRIMR</name>
<accession>A0A5S6QZ01</accession>
<feature type="domain" description="ENT" evidence="4">
    <location>
        <begin position="40"/>
        <end position="96"/>
    </location>
</feature>
<organism evidence="5 6">
    <name type="scientific">Trichuris muris</name>
    <name type="common">Mouse whipworm</name>
    <dbReference type="NCBI Taxonomy" id="70415"/>
    <lineage>
        <taxon>Eukaryota</taxon>
        <taxon>Metazoa</taxon>
        <taxon>Ecdysozoa</taxon>
        <taxon>Nematoda</taxon>
        <taxon>Enoplea</taxon>
        <taxon>Dorylaimia</taxon>
        <taxon>Trichinellida</taxon>
        <taxon>Trichuridae</taxon>
        <taxon>Trichuris</taxon>
    </lineage>
</organism>
<evidence type="ECO:0000313" key="5">
    <source>
        <dbReference type="Proteomes" id="UP000046395"/>
    </source>
</evidence>
<keyword evidence="5" id="KW-1185">Reference proteome</keyword>
<dbReference type="Gene3D" id="1.10.1240.40">
    <property type="entry name" value="ENT domain"/>
    <property type="match status" value="1"/>
</dbReference>
<dbReference type="GO" id="GO:0005634">
    <property type="term" value="C:nucleus"/>
    <property type="evidence" value="ECO:0007669"/>
    <property type="project" value="UniProtKB-SubCell"/>
</dbReference>
<proteinExistence type="predicted"/>
<evidence type="ECO:0000259" key="4">
    <source>
        <dbReference type="Pfam" id="PF03735"/>
    </source>
</evidence>